<dbReference type="GO" id="GO:0051213">
    <property type="term" value="F:dioxygenase activity"/>
    <property type="evidence" value="ECO:0007669"/>
    <property type="project" value="UniProtKB-KW"/>
</dbReference>
<evidence type="ECO:0000313" key="3">
    <source>
        <dbReference type="Proteomes" id="UP000578569"/>
    </source>
</evidence>
<evidence type="ECO:0000259" key="1">
    <source>
        <dbReference type="PROSITE" id="PS51819"/>
    </source>
</evidence>
<evidence type="ECO:0000313" key="2">
    <source>
        <dbReference type="EMBL" id="MBB3765025.1"/>
    </source>
</evidence>
<dbReference type="AlphaFoldDB" id="A0A839Z5S3"/>
<keyword evidence="2" id="KW-0560">Oxidoreductase</keyword>
<dbReference type="RefSeq" id="WP_183934366.1">
    <property type="nucleotide sequence ID" value="NZ_JACICF010000002.1"/>
</dbReference>
<dbReference type="PANTHER" id="PTHR33993">
    <property type="entry name" value="GLYOXALASE-RELATED"/>
    <property type="match status" value="1"/>
</dbReference>
<dbReference type="Proteomes" id="UP000578569">
    <property type="component" value="Unassembled WGS sequence"/>
</dbReference>
<accession>A0A839Z5S3</accession>
<feature type="domain" description="VOC" evidence="1">
    <location>
        <begin position="6"/>
        <end position="119"/>
    </location>
</feature>
<reference evidence="2 3" key="1">
    <citation type="submission" date="2020-08" db="EMBL/GenBank/DDBJ databases">
        <title>Genomic Encyclopedia of Type Strains, Phase IV (KMG-IV): sequencing the most valuable type-strain genomes for metagenomic binning, comparative biology and taxonomic classification.</title>
        <authorList>
            <person name="Goeker M."/>
        </authorList>
    </citation>
    <scope>NUCLEOTIDE SEQUENCE [LARGE SCALE GENOMIC DNA]</scope>
    <source>
        <strain evidence="2 3">DSM 24194</strain>
    </source>
</reference>
<dbReference type="GO" id="GO:0016829">
    <property type="term" value="F:lyase activity"/>
    <property type="evidence" value="ECO:0007669"/>
    <property type="project" value="UniProtKB-KW"/>
</dbReference>
<dbReference type="EMBL" id="JACICF010000002">
    <property type="protein sequence ID" value="MBB3765025.1"/>
    <property type="molecule type" value="Genomic_DNA"/>
</dbReference>
<sequence length="125" mass="14171">MGRITGLGGVFIKRADVEKSSRWYKEVLGISGEYGPVFRFSDEPKDDPFSLLSSFADDTDYLDPSPHPFMLNLRVDDLDSFQTELEEKGVEILGRQDEPYGKFAWILDPDGVKIELWEQIGPAPE</sequence>
<dbReference type="PANTHER" id="PTHR33993:SF5">
    <property type="entry name" value="GLYOXALASE"/>
    <property type="match status" value="1"/>
</dbReference>
<name>A0A839Z5S3_9SPHN</name>
<dbReference type="InterPro" id="IPR029068">
    <property type="entry name" value="Glyas_Bleomycin-R_OHBP_Dase"/>
</dbReference>
<proteinExistence type="predicted"/>
<dbReference type="InterPro" id="IPR052164">
    <property type="entry name" value="Anthracycline_SecMetBiosynth"/>
</dbReference>
<dbReference type="InterPro" id="IPR004360">
    <property type="entry name" value="Glyas_Fos-R_dOase_dom"/>
</dbReference>
<dbReference type="Pfam" id="PF00903">
    <property type="entry name" value="Glyoxalase"/>
    <property type="match status" value="1"/>
</dbReference>
<keyword evidence="2" id="KW-0223">Dioxygenase</keyword>
<dbReference type="InterPro" id="IPR037523">
    <property type="entry name" value="VOC_core"/>
</dbReference>
<keyword evidence="3" id="KW-1185">Reference proteome</keyword>
<protein>
    <submittedName>
        <fullName evidence="2">Catechol 2,3-dioxygenase-like lactoylglutathione lyase family enzyme</fullName>
    </submittedName>
</protein>
<keyword evidence="2" id="KW-0456">Lyase</keyword>
<comment type="caution">
    <text evidence="2">The sequence shown here is derived from an EMBL/GenBank/DDBJ whole genome shotgun (WGS) entry which is preliminary data.</text>
</comment>
<gene>
    <name evidence="2" type="ORF">FHS50_002087</name>
</gene>
<dbReference type="SUPFAM" id="SSF54593">
    <property type="entry name" value="Glyoxalase/Bleomycin resistance protein/Dihydroxybiphenyl dioxygenase"/>
    <property type="match status" value="1"/>
</dbReference>
<organism evidence="2 3">
    <name type="scientific">Sphingomicrobium lutaoense</name>
    <dbReference type="NCBI Taxonomy" id="515949"/>
    <lineage>
        <taxon>Bacteria</taxon>
        <taxon>Pseudomonadati</taxon>
        <taxon>Pseudomonadota</taxon>
        <taxon>Alphaproteobacteria</taxon>
        <taxon>Sphingomonadales</taxon>
        <taxon>Sphingomonadaceae</taxon>
        <taxon>Sphingomicrobium</taxon>
    </lineage>
</organism>
<dbReference type="PROSITE" id="PS51819">
    <property type="entry name" value="VOC"/>
    <property type="match status" value="1"/>
</dbReference>
<dbReference type="Gene3D" id="3.10.180.10">
    <property type="entry name" value="2,3-Dihydroxybiphenyl 1,2-Dioxygenase, domain 1"/>
    <property type="match status" value="1"/>
</dbReference>